<keyword evidence="2" id="KW-0472">Membrane</keyword>
<evidence type="ECO:0000256" key="1">
    <source>
        <dbReference type="SAM" id="MobiDB-lite"/>
    </source>
</evidence>
<dbReference type="AlphaFoldDB" id="A0A4Z2H1R5"/>
<feature type="region of interest" description="Disordered" evidence="1">
    <location>
        <begin position="403"/>
        <end position="456"/>
    </location>
</feature>
<dbReference type="Proteomes" id="UP000314294">
    <property type="component" value="Unassembled WGS sequence"/>
</dbReference>
<dbReference type="EMBL" id="SRLO01000350">
    <property type="protein sequence ID" value="TNN59716.1"/>
    <property type="molecule type" value="Genomic_DNA"/>
</dbReference>
<sequence length="501" mass="49845">MDTASRFTLSRLRSSSSSRESEAAFGAADALLPPTVATPLPAVAASVAGPARAAAAGWSSRASSSSSSPPSASSSSTSGVDPPVLAIHAGALAREASFISQGLLSRHVTVDHASSSSAAATSSTSTLNLTSTSSQVVGVVSRKGLSSPSPVPVPELGEVAALGGRLPLLVGLVRVLVGEVGGLGSVAVVVLDVGLPGVALVVVVMVVTVCVVEMPPPAVTVGRRRGVVVVSVLGVARRGRRGRGAVAFQNRIQGRRGGPSSPDHSHSAVDSRGVLLLLQFAEAGGLILLMLGSPVAAAAGRSLKPAGRETPVGGNGERVRPSGVWRWVGGRLLGHDASVLSGGRGDGRRGGQRRLRGRGPLALTRFSHLVFLLSSVSSPAKVFGPGGLRRALLLSSRGRRLGGAAVRRRAGSDPVPPGWSSDIAPAPVDIPSSSVASAPPPSGGNTPGGEDAGLGAPRRCRGQVAAAGGVGVIGAVLGVGFLVVFLVGVTHVTGAALAARL</sequence>
<feature type="compositionally biased region" description="Low complexity" evidence="1">
    <location>
        <begin position="423"/>
        <end position="437"/>
    </location>
</feature>
<feature type="transmembrane region" description="Helical" evidence="2">
    <location>
        <begin position="464"/>
        <end position="487"/>
    </location>
</feature>
<feature type="region of interest" description="Disordered" evidence="1">
    <location>
        <begin position="1"/>
        <end position="25"/>
    </location>
</feature>
<keyword evidence="2" id="KW-1133">Transmembrane helix</keyword>
<keyword evidence="4" id="KW-1185">Reference proteome</keyword>
<evidence type="ECO:0000313" key="3">
    <source>
        <dbReference type="EMBL" id="TNN59716.1"/>
    </source>
</evidence>
<evidence type="ECO:0000313" key="4">
    <source>
        <dbReference type="Proteomes" id="UP000314294"/>
    </source>
</evidence>
<name>A0A4Z2H1R5_9TELE</name>
<organism evidence="3 4">
    <name type="scientific">Liparis tanakae</name>
    <name type="common">Tanaka's snailfish</name>
    <dbReference type="NCBI Taxonomy" id="230148"/>
    <lineage>
        <taxon>Eukaryota</taxon>
        <taxon>Metazoa</taxon>
        <taxon>Chordata</taxon>
        <taxon>Craniata</taxon>
        <taxon>Vertebrata</taxon>
        <taxon>Euteleostomi</taxon>
        <taxon>Actinopterygii</taxon>
        <taxon>Neopterygii</taxon>
        <taxon>Teleostei</taxon>
        <taxon>Neoteleostei</taxon>
        <taxon>Acanthomorphata</taxon>
        <taxon>Eupercaria</taxon>
        <taxon>Perciformes</taxon>
        <taxon>Cottioidei</taxon>
        <taxon>Cottales</taxon>
        <taxon>Liparidae</taxon>
        <taxon>Liparis</taxon>
    </lineage>
</organism>
<keyword evidence="2" id="KW-0812">Transmembrane</keyword>
<evidence type="ECO:0000256" key="2">
    <source>
        <dbReference type="SAM" id="Phobius"/>
    </source>
</evidence>
<protein>
    <submittedName>
        <fullName evidence="3">Uncharacterized protein</fullName>
    </submittedName>
</protein>
<proteinExistence type="predicted"/>
<gene>
    <name evidence="3" type="ORF">EYF80_030087</name>
</gene>
<reference evidence="3 4" key="1">
    <citation type="submission" date="2019-03" db="EMBL/GenBank/DDBJ databases">
        <title>First draft genome of Liparis tanakae, snailfish: a comprehensive survey of snailfish specific genes.</title>
        <authorList>
            <person name="Kim W."/>
            <person name="Song I."/>
            <person name="Jeong J.-H."/>
            <person name="Kim D."/>
            <person name="Kim S."/>
            <person name="Ryu S."/>
            <person name="Song J.Y."/>
            <person name="Lee S.K."/>
        </authorList>
    </citation>
    <scope>NUCLEOTIDE SEQUENCE [LARGE SCALE GENOMIC DNA]</scope>
    <source>
        <tissue evidence="3">Muscle</tissue>
    </source>
</reference>
<feature type="region of interest" description="Disordered" evidence="1">
    <location>
        <begin position="59"/>
        <end position="80"/>
    </location>
</feature>
<feature type="compositionally biased region" description="Low complexity" evidence="1">
    <location>
        <begin position="59"/>
        <end position="76"/>
    </location>
</feature>
<accession>A0A4Z2H1R5</accession>
<comment type="caution">
    <text evidence="3">The sequence shown here is derived from an EMBL/GenBank/DDBJ whole genome shotgun (WGS) entry which is preliminary data.</text>
</comment>